<evidence type="ECO:0000313" key="2">
    <source>
        <dbReference type="Proteomes" id="UP000004994"/>
    </source>
</evidence>
<accession>A0A3Q7JBS4</accession>
<dbReference type="EnsemblPlants" id="Solyc12g062585.1.1">
    <property type="protein sequence ID" value="Solyc12g062585.1.1"/>
    <property type="gene ID" value="Solyc12g062585.1"/>
</dbReference>
<sequence length="87" mass="9731">MIRCEVHYEFVGTFCEINGKKTNGHIDTVGLRVSPVHIDSNPLSNPTQDGTSILVVLFHFHWKMQSDVWGSVSDQEVVTHMTGGNFT</sequence>
<organism evidence="1">
    <name type="scientific">Solanum lycopersicum</name>
    <name type="common">Tomato</name>
    <name type="synonym">Lycopersicon esculentum</name>
    <dbReference type="NCBI Taxonomy" id="4081"/>
    <lineage>
        <taxon>Eukaryota</taxon>
        <taxon>Viridiplantae</taxon>
        <taxon>Streptophyta</taxon>
        <taxon>Embryophyta</taxon>
        <taxon>Tracheophyta</taxon>
        <taxon>Spermatophyta</taxon>
        <taxon>Magnoliopsida</taxon>
        <taxon>eudicotyledons</taxon>
        <taxon>Gunneridae</taxon>
        <taxon>Pentapetalae</taxon>
        <taxon>asterids</taxon>
        <taxon>lamiids</taxon>
        <taxon>Solanales</taxon>
        <taxon>Solanaceae</taxon>
        <taxon>Solanoideae</taxon>
        <taxon>Solaneae</taxon>
        <taxon>Solanum</taxon>
        <taxon>Solanum subgen. Lycopersicon</taxon>
    </lineage>
</organism>
<dbReference type="Gramene" id="Solyc12g062585.1.1">
    <property type="protein sequence ID" value="Solyc12g062585.1.1"/>
    <property type="gene ID" value="Solyc12g062585.1"/>
</dbReference>
<dbReference type="Proteomes" id="UP000004994">
    <property type="component" value="Chromosome 12"/>
</dbReference>
<dbReference type="STRING" id="4081.A0A3Q7JBS4"/>
<evidence type="ECO:0000313" key="1">
    <source>
        <dbReference type="EnsemblPlants" id="Solyc12g062585.1.1"/>
    </source>
</evidence>
<reference evidence="1" key="1">
    <citation type="journal article" date="2012" name="Nature">
        <title>The tomato genome sequence provides insights into fleshy fruit evolution.</title>
        <authorList>
            <consortium name="Tomato Genome Consortium"/>
        </authorList>
    </citation>
    <scope>NUCLEOTIDE SEQUENCE [LARGE SCALE GENOMIC DNA]</scope>
    <source>
        <strain evidence="1">cv. Heinz 1706</strain>
    </source>
</reference>
<name>A0A3Q7JBS4_SOLLC</name>
<keyword evidence="2" id="KW-1185">Reference proteome</keyword>
<dbReference type="InterPro" id="IPR036408">
    <property type="entry name" value="PSI_PsaA/B_sf"/>
</dbReference>
<dbReference type="Gene3D" id="1.20.1130.10">
    <property type="entry name" value="Photosystem I PsaA/PsaB"/>
    <property type="match status" value="1"/>
</dbReference>
<dbReference type="InParanoid" id="A0A3Q7JBS4"/>
<proteinExistence type="predicted"/>
<dbReference type="AlphaFoldDB" id="A0A3Q7JBS4"/>
<protein>
    <submittedName>
        <fullName evidence="1">Uncharacterized protein</fullName>
    </submittedName>
</protein>
<reference evidence="1" key="2">
    <citation type="submission" date="2019-01" db="UniProtKB">
        <authorList>
            <consortium name="EnsemblPlants"/>
        </authorList>
    </citation>
    <scope>IDENTIFICATION</scope>
    <source>
        <strain evidence="1">cv. Heinz 1706</strain>
    </source>
</reference>